<feature type="compositionally biased region" description="Basic residues" evidence="2">
    <location>
        <begin position="599"/>
        <end position="608"/>
    </location>
</feature>
<dbReference type="SUPFAM" id="SSF48464">
    <property type="entry name" value="ENTH/VHS domain"/>
    <property type="match status" value="1"/>
</dbReference>
<dbReference type="Gene3D" id="1.25.40.90">
    <property type="match status" value="1"/>
</dbReference>
<dbReference type="GO" id="GO:0003723">
    <property type="term" value="F:RNA binding"/>
    <property type="evidence" value="ECO:0007669"/>
    <property type="project" value="UniProtKB-KW"/>
</dbReference>
<dbReference type="SUPFAM" id="SSF109905">
    <property type="entry name" value="Surp module (SWAP domain)"/>
    <property type="match status" value="1"/>
</dbReference>
<dbReference type="PANTHER" id="PTHR23140">
    <property type="entry name" value="RNA PROCESSING PROTEIN LD23810P"/>
    <property type="match status" value="1"/>
</dbReference>
<reference evidence="5" key="1">
    <citation type="submission" date="2021-05" db="EMBL/GenBank/DDBJ databases">
        <authorList>
            <person name="Alioto T."/>
            <person name="Alioto T."/>
            <person name="Gomez Garrido J."/>
        </authorList>
    </citation>
    <scope>NUCLEOTIDE SEQUENCE</scope>
</reference>
<evidence type="ECO:0000259" key="3">
    <source>
        <dbReference type="PROSITE" id="PS50128"/>
    </source>
</evidence>
<feature type="region of interest" description="Disordered" evidence="2">
    <location>
        <begin position="300"/>
        <end position="337"/>
    </location>
</feature>
<feature type="compositionally biased region" description="Basic residues" evidence="2">
    <location>
        <begin position="538"/>
        <end position="557"/>
    </location>
</feature>
<feature type="compositionally biased region" description="Basic and acidic residues" evidence="2">
    <location>
        <begin position="381"/>
        <end position="391"/>
    </location>
</feature>
<dbReference type="AlphaFoldDB" id="A0A8D8W3F9"/>
<evidence type="ECO:0000256" key="2">
    <source>
        <dbReference type="SAM" id="MobiDB-lite"/>
    </source>
</evidence>
<evidence type="ECO:0000256" key="1">
    <source>
        <dbReference type="ARBA" id="ARBA00022884"/>
    </source>
</evidence>
<dbReference type="InterPro" id="IPR000061">
    <property type="entry name" value="Surp"/>
</dbReference>
<dbReference type="GO" id="GO:0005634">
    <property type="term" value="C:nucleus"/>
    <property type="evidence" value="ECO:0007669"/>
    <property type="project" value="TreeGrafter"/>
</dbReference>
<feature type="region of interest" description="Disordered" evidence="2">
    <location>
        <begin position="455"/>
        <end position="608"/>
    </location>
</feature>
<dbReference type="PROSITE" id="PS51391">
    <property type="entry name" value="CID"/>
    <property type="match status" value="1"/>
</dbReference>
<feature type="compositionally biased region" description="Acidic residues" evidence="2">
    <location>
        <begin position="394"/>
        <end position="409"/>
    </location>
</feature>
<dbReference type="Pfam" id="PF08312">
    <property type="entry name" value="cwf21"/>
    <property type="match status" value="1"/>
</dbReference>
<feature type="compositionally biased region" description="Basic and acidic residues" evidence="2">
    <location>
        <begin position="484"/>
        <end position="494"/>
    </location>
</feature>
<dbReference type="GO" id="GO:0006396">
    <property type="term" value="P:RNA processing"/>
    <property type="evidence" value="ECO:0007669"/>
    <property type="project" value="InterPro"/>
</dbReference>
<dbReference type="InterPro" id="IPR006569">
    <property type="entry name" value="CID_dom"/>
</dbReference>
<dbReference type="EMBL" id="HBUF01137733">
    <property type="protein sequence ID" value="CAG6645647.1"/>
    <property type="molecule type" value="Transcribed_RNA"/>
</dbReference>
<dbReference type="EMBL" id="HBUF01137737">
    <property type="protein sequence ID" value="CAG6645657.1"/>
    <property type="molecule type" value="Transcribed_RNA"/>
</dbReference>
<dbReference type="SMART" id="SM00582">
    <property type="entry name" value="RPR"/>
    <property type="match status" value="1"/>
</dbReference>
<feature type="compositionally biased region" description="Basic residues" evidence="2">
    <location>
        <begin position="495"/>
        <end position="516"/>
    </location>
</feature>
<name>A0A8D8W3F9_9HEMI</name>
<organism evidence="5">
    <name type="scientific">Cacopsylla melanoneura</name>
    <dbReference type="NCBI Taxonomy" id="428564"/>
    <lineage>
        <taxon>Eukaryota</taxon>
        <taxon>Metazoa</taxon>
        <taxon>Ecdysozoa</taxon>
        <taxon>Arthropoda</taxon>
        <taxon>Hexapoda</taxon>
        <taxon>Insecta</taxon>
        <taxon>Pterygota</taxon>
        <taxon>Neoptera</taxon>
        <taxon>Paraneoptera</taxon>
        <taxon>Hemiptera</taxon>
        <taxon>Sternorrhyncha</taxon>
        <taxon>Psylloidea</taxon>
        <taxon>Psyllidae</taxon>
        <taxon>Psyllinae</taxon>
        <taxon>Cacopsylla</taxon>
    </lineage>
</organism>
<dbReference type="SMART" id="SM01115">
    <property type="entry name" value="cwf21"/>
    <property type="match status" value="1"/>
</dbReference>
<feature type="region of interest" description="Disordered" evidence="2">
    <location>
        <begin position="371"/>
        <end position="414"/>
    </location>
</feature>
<proteinExistence type="predicted"/>
<dbReference type="SMART" id="SM00648">
    <property type="entry name" value="SWAP"/>
    <property type="match status" value="1"/>
</dbReference>
<protein>
    <submittedName>
        <fullName evidence="5">U2 snRNP-associated SURP motif-containing protein</fullName>
    </submittedName>
</protein>
<evidence type="ECO:0000259" key="4">
    <source>
        <dbReference type="PROSITE" id="PS51391"/>
    </source>
</evidence>
<dbReference type="InterPro" id="IPR051485">
    <property type="entry name" value="SR-CTD_assoc_factor"/>
</dbReference>
<dbReference type="Pfam" id="PF04818">
    <property type="entry name" value="CID"/>
    <property type="match status" value="1"/>
</dbReference>
<feature type="compositionally biased region" description="Low complexity" evidence="2">
    <location>
        <begin position="566"/>
        <end position="581"/>
    </location>
</feature>
<dbReference type="InterPro" id="IPR013170">
    <property type="entry name" value="mRNA_splic_Cwf21_dom"/>
</dbReference>
<dbReference type="InterPro" id="IPR035967">
    <property type="entry name" value="SWAP/Surp_sf"/>
</dbReference>
<dbReference type="PANTHER" id="PTHR23140:SF0">
    <property type="entry name" value="U2 SNRNP-ASSOCIATED SURP MOTIF-CONTAINING PROTEIN"/>
    <property type="match status" value="1"/>
</dbReference>
<dbReference type="CDD" id="cd21370">
    <property type="entry name" value="cwf21_SR140"/>
    <property type="match status" value="1"/>
</dbReference>
<sequence length="608" mass="69768">MLIHRMVEFVVREGPMFEAMIMNKEISNSMYRFLFENQSPAHIYYRWKMYSLLQGDQPKEWRTNDFRMFEGGSVWRPPPMNLFTQGMSDELVEEELESKTKGTLSNSQRARLEDFLRNLTPERVKIAEAMVFCMEHSDAAEEICECIMESLSNETTLLHKKIARLYLVSDILHNCGIKITNASYYRRGFESRLFQIFTEMHTTFLRLESRLKAEGLRTRVMQVFRAWEDWAVYPKEFLIKLQNVFLGLSDALPLPGVNNGNGDDEDLDGAPLSDVDGEDLDGVPLDGAALMKSMSRLPGHATISAPDEDDIDGVPLDGEELDGVPMETAKVPSGRAATFVPSKWETVDESEDQAVTSSKWDDIERQVEKDIDSMGLISSRRGRDLSSERMQADSPEDDSISLDDREEDSDDRRAKLREVEVKVMQYQDELESGRKSLKSGWTMVQQVQHYRKKLIRKAAREEKKEVIKSERSERRKSPSPASPEYRDRDRDASRNRKRGRSRSNSRSPVRKSRKSRSASFSPPSKKRSPRSPPARSRDSRKHVRSPSPAPRHKRKHVSPSPPPPRHSSTSSKYSKSPPSSRSFKHSRHSPSPPPPPPPSRKHKHKHKY</sequence>
<evidence type="ECO:0000313" key="5">
    <source>
        <dbReference type="EMBL" id="CAG6645647.1"/>
    </source>
</evidence>
<dbReference type="Gene3D" id="6.10.140.420">
    <property type="match status" value="1"/>
</dbReference>
<feature type="compositionally biased region" description="Basic and acidic residues" evidence="2">
    <location>
        <begin position="458"/>
        <end position="476"/>
    </location>
</feature>
<feature type="domain" description="SURP motif" evidence="3">
    <location>
        <begin position="2"/>
        <end position="45"/>
    </location>
</feature>
<dbReference type="Pfam" id="PF01805">
    <property type="entry name" value="Surp"/>
    <property type="match status" value="1"/>
</dbReference>
<dbReference type="InterPro" id="IPR047488">
    <property type="entry name" value="SR140_cwf21"/>
</dbReference>
<accession>A0A8D8W3F9</accession>
<feature type="compositionally biased region" description="Acidic residues" evidence="2">
    <location>
        <begin position="306"/>
        <end position="322"/>
    </location>
</feature>
<dbReference type="Gene3D" id="1.10.10.790">
    <property type="entry name" value="Surp module"/>
    <property type="match status" value="1"/>
</dbReference>
<keyword evidence="1" id="KW-0694">RNA-binding</keyword>
<dbReference type="InterPro" id="IPR008942">
    <property type="entry name" value="ENTH_VHS"/>
</dbReference>
<feature type="domain" description="CID" evidence="4">
    <location>
        <begin position="104"/>
        <end position="249"/>
    </location>
</feature>
<dbReference type="PROSITE" id="PS50128">
    <property type="entry name" value="SURP"/>
    <property type="match status" value="1"/>
</dbReference>